<dbReference type="GO" id="GO:0005886">
    <property type="term" value="C:plasma membrane"/>
    <property type="evidence" value="ECO:0007669"/>
    <property type="project" value="UniProtKB-SubCell"/>
</dbReference>
<name>A0AAE3KG68_9PSEU</name>
<keyword evidence="3 5" id="KW-1133">Transmembrane helix</keyword>
<feature type="domain" description="Major facilitator superfamily (MFS) profile" evidence="6">
    <location>
        <begin position="24"/>
        <end position="403"/>
    </location>
</feature>
<feature type="transmembrane region" description="Helical" evidence="5">
    <location>
        <begin position="89"/>
        <end position="108"/>
    </location>
</feature>
<proteinExistence type="predicted"/>
<dbReference type="PANTHER" id="PTHR42910:SF1">
    <property type="entry name" value="MAJOR FACILITATOR SUPERFAMILY (MFS) PROFILE DOMAIN-CONTAINING PROTEIN"/>
    <property type="match status" value="1"/>
</dbReference>
<keyword evidence="2 5" id="KW-0812">Transmembrane</keyword>
<reference evidence="7" key="1">
    <citation type="submission" date="2022-06" db="EMBL/GenBank/DDBJ databases">
        <title>Genomic Encyclopedia of Archaeal and Bacterial Type Strains, Phase II (KMG-II): from individual species to whole genera.</title>
        <authorList>
            <person name="Goeker M."/>
        </authorList>
    </citation>
    <scope>NUCLEOTIDE SEQUENCE</scope>
    <source>
        <strain evidence="7">DSM 43935</strain>
    </source>
</reference>
<dbReference type="RefSeq" id="WP_253769689.1">
    <property type="nucleotide sequence ID" value="NZ_JAMTCK010000004.1"/>
</dbReference>
<accession>A0AAE3KG68</accession>
<evidence type="ECO:0000256" key="1">
    <source>
        <dbReference type="ARBA" id="ARBA00004651"/>
    </source>
</evidence>
<evidence type="ECO:0000313" key="8">
    <source>
        <dbReference type="Proteomes" id="UP001206128"/>
    </source>
</evidence>
<feature type="transmembrane region" description="Helical" evidence="5">
    <location>
        <begin position="315"/>
        <end position="340"/>
    </location>
</feature>
<comment type="subcellular location">
    <subcellularLocation>
        <location evidence="1">Cell membrane</location>
        <topology evidence="1">Multi-pass membrane protein</topology>
    </subcellularLocation>
</comment>
<feature type="transmembrane region" description="Helical" evidence="5">
    <location>
        <begin position="61"/>
        <end position="82"/>
    </location>
</feature>
<feature type="transmembrane region" description="Helical" evidence="5">
    <location>
        <begin position="177"/>
        <end position="197"/>
    </location>
</feature>
<dbReference type="InterPro" id="IPR020846">
    <property type="entry name" value="MFS_dom"/>
</dbReference>
<dbReference type="PROSITE" id="PS50850">
    <property type="entry name" value="MFS"/>
    <property type="match status" value="1"/>
</dbReference>
<gene>
    <name evidence="7" type="ORF">LX83_002003</name>
</gene>
<organism evidence="7 8">
    <name type="scientific">Goodfellowiella coeruleoviolacea</name>
    <dbReference type="NCBI Taxonomy" id="334858"/>
    <lineage>
        <taxon>Bacteria</taxon>
        <taxon>Bacillati</taxon>
        <taxon>Actinomycetota</taxon>
        <taxon>Actinomycetes</taxon>
        <taxon>Pseudonocardiales</taxon>
        <taxon>Pseudonocardiaceae</taxon>
        <taxon>Goodfellowiella</taxon>
    </lineage>
</organism>
<dbReference type="InterPro" id="IPR036259">
    <property type="entry name" value="MFS_trans_sf"/>
</dbReference>
<dbReference type="Pfam" id="PF07690">
    <property type="entry name" value="MFS_1"/>
    <property type="match status" value="1"/>
</dbReference>
<evidence type="ECO:0000313" key="7">
    <source>
        <dbReference type="EMBL" id="MCP2165154.1"/>
    </source>
</evidence>
<keyword evidence="4 5" id="KW-0472">Membrane</keyword>
<dbReference type="Gene3D" id="1.20.1250.20">
    <property type="entry name" value="MFS general substrate transporter like domains"/>
    <property type="match status" value="1"/>
</dbReference>
<feature type="transmembrane region" description="Helical" evidence="5">
    <location>
        <begin position="259"/>
        <end position="279"/>
    </location>
</feature>
<dbReference type="InterPro" id="IPR011701">
    <property type="entry name" value="MFS"/>
</dbReference>
<sequence length="418" mass="42150">MNRNHPSTPTAIPATTSPSGGRGLVPVAALCSAVTVANIYLAQPVVGLIAADLGVPTDSAGWVATLALFGYALGVLLIVPLGDVANRRVLVGRLTVATSVLLLAAALAPALPVLALLAGLAALTTVVPQVLVPLVGQAAGPHGRAVAMAWVQAGLISGMMLSRTVGGLVGDWFGWRAVYLLAAALTLAVGQLAARTLPHEQPRDRLRYRDLLRSLPALLREEPELRWAGLRQAASFAAFNALWTTLALLLTGAPYHLSAGAAGLFGLLGLAGAVIAPLAGRLADRWGGGRVGLLGLAALGVGVLLALVATHGIGLLVAAVLVLPVGTQAGQVGNQAAALAVRPAAAGRVNTAFVLAIFLAGALGSALGTAAFGRWGWTGSCLVAAGFVVLGLAACALRGLARWPRAVHRRDVGNVVGA</sequence>
<dbReference type="EMBL" id="JAMTCK010000004">
    <property type="protein sequence ID" value="MCP2165154.1"/>
    <property type="molecule type" value="Genomic_DNA"/>
</dbReference>
<keyword evidence="8" id="KW-1185">Reference proteome</keyword>
<protein>
    <submittedName>
        <fullName evidence="7">Arabinose efflux permease, MFS family</fullName>
    </submittedName>
</protein>
<feature type="transmembrane region" description="Helical" evidence="5">
    <location>
        <begin position="352"/>
        <end position="371"/>
    </location>
</feature>
<feature type="transmembrane region" description="Helical" evidence="5">
    <location>
        <begin position="233"/>
        <end position="253"/>
    </location>
</feature>
<feature type="transmembrane region" description="Helical" evidence="5">
    <location>
        <begin position="114"/>
        <end position="135"/>
    </location>
</feature>
<dbReference type="PANTHER" id="PTHR42910">
    <property type="entry name" value="TRANSPORTER SCO4007-RELATED"/>
    <property type="match status" value="1"/>
</dbReference>
<evidence type="ECO:0000259" key="6">
    <source>
        <dbReference type="PROSITE" id="PS50850"/>
    </source>
</evidence>
<evidence type="ECO:0000256" key="5">
    <source>
        <dbReference type="SAM" id="Phobius"/>
    </source>
</evidence>
<feature type="transmembrane region" description="Helical" evidence="5">
    <location>
        <begin position="21"/>
        <end position="41"/>
    </location>
</feature>
<dbReference type="SUPFAM" id="SSF103473">
    <property type="entry name" value="MFS general substrate transporter"/>
    <property type="match status" value="1"/>
</dbReference>
<evidence type="ECO:0000256" key="4">
    <source>
        <dbReference type="ARBA" id="ARBA00023136"/>
    </source>
</evidence>
<dbReference type="GO" id="GO:0022857">
    <property type="term" value="F:transmembrane transporter activity"/>
    <property type="evidence" value="ECO:0007669"/>
    <property type="project" value="InterPro"/>
</dbReference>
<feature type="transmembrane region" description="Helical" evidence="5">
    <location>
        <begin position="291"/>
        <end position="309"/>
    </location>
</feature>
<comment type="caution">
    <text evidence="7">The sequence shown here is derived from an EMBL/GenBank/DDBJ whole genome shotgun (WGS) entry which is preliminary data.</text>
</comment>
<evidence type="ECO:0000256" key="2">
    <source>
        <dbReference type="ARBA" id="ARBA00022692"/>
    </source>
</evidence>
<evidence type="ECO:0000256" key="3">
    <source>
        <dbReference type="ARBA" id="ARBA00022989"/>
    </source>
</evidence>
<dbReference type="AlphaFoldDB" id="A0AAE3KG68"/>
<feature type="transmembrane region" description="Helical" evidence="5">
    <location>
        <begin position="147"/>
        <end position="165"/>
    </location>
</feature>
<feature type="transmembrane region" description="Helical" evidence="5">
    <location>
        <begin position="377"/>
        <end position="400"/>
    </location>
</feature>
<dbReference type="Proteomes" id="UP001206128">
    <property type="component" value="Unassembled WGS sequence"/>
</dbReference>